<dbReference type="NCBIfam" id="TIGR01780">
    <property type="entry name" value="SSADH"/>
    <property type="match status" value="1"/>
</dbReference>
<dbReference type="OrthoDB" id="9812625at2"/>
<feature type="domain" description="Aldehyde dehydrogenase" evidence="5">
    <location>
        <begin position="19"/>
        <end position="480"/>
    </location>
</feature>
<dbReference type="Proteomes" id="UP000325302">
    <property type="component" value="Unassembled WGS sequence"/>
</dbReference>
<dbReference type="CDD" id="cd07103">
    <property type="entry name" value="ALDH_F5_SSADH_GabD"/>
    <property type="match status" value="1"/>
</dbReference>
<proteinExistence type="inferred from homology"/>
<dbReference type="InterPro" id="IPR010102">
    <property type="entry name" value="Succ_semiAld_DH"/>
</dbReference>
<dbReference type="Gene3D" id="3.40.605.10">
    <property type="entry name" value="Aldehyde Dehydrogenase, Chain A, domain 1"/>
    <property type="match status" value="1"/>
</dbReference>
<comment type="caution">
    <text evidence="6">The sequence shown here is derived from an EMBL/GenBank/DDBJ whole genome shotgun (WGS) entry which is preliminary data.</text>
</comment>
<evidence type="ECO:0000313" key="7">
    <source>
        <dbReference type="Proteomes" id="UP000325302"/>
    </source>
</evidence>
<dbReference type="GO" id="GO:0004777">
    <property type="term" value="F:succinate-semialdehyde dehydrogenase (NAD+) activity"/>
    <property type="evidence" value="ECO:0007669"/>
    <property type="project" value="TreeGrafter"/>
</dbReference>
<evidence type="ECO:0000256" key="4">
    <source>
        <dbReference type="RuleBase" id="RU003345"/>
    </source>
</evidence>
<dbReference type="InterPro" id="IPR029510">
    <property type="entry name" value="Ald_DH_CS_GLU"/>
</dbReference>
<evidence type="ECO:0000256" key="3">
    <source>
        <dbReference type="PROSITE-ProRule" id="PRU10007"/>
    </source>
</evidence>
<gene>
    <name evidence="6" type="ORF">E1H14_02990</name>
</gene>
<organism evidence="6 7">
    <name type="scientific">Nitrincola tapanii</name>
    <dbReference type="NCBI Taxonomy" id="1708751"/>
    <lineage>
        <taxon>Bacteria</taxon>
        <taxon>Pseudomonadati</taxon>
        <taxon>Pseudomonadota</taxon>
        <taxon>Gammaproteobacteria</taxon>
        <taxon>Oceanospirillales</taxon>
        <taxon>Oceanospirillaceae</taxon>
        <taxon>Nitrincola</taxon>
    </lineage>
</organism>
<dbReference type="EMBL" id="SMRS01000002">
    <property type="protein sequence ID" value="KAA0875679.1"/>
    <property type="molecule type" value="Genomic_DNA"/>
</dbReference>
<dbReference type="PANTHER" id="PTHR43353">
    <property type="entry name" value="SUCCINATE-SEMIALDEHYDE DEHYDROGENASE, MITOCHONDRIAL"/>
    <property type="match status" value="1"/>
</dbReference>
<dbReference type="GO" id="GO:0009450">
    <property type="term" value="P:gamma-aminobutyric acid catabolic process"/>
    <property type="evidence" value="ECO:0007669"/>
    <property type="project" value="InterPro"/>
</dbReference>
<dbReference type="Gene3D" id="3.40.309.10">
    <property type="entry name" value="Aldehyde Dehydrogenase, Chain A, domain 2"/>
    <property type="match status" value="1"/>
</dbReference>
<accession>A0A5A9W6N2</accession>
<evidence type="ECO:0000256" key="1">
    <source>
        <dbReference type="ARBA" id="ARBA00009986"/>
    </source>
</evidence>
<dbReference type="AlphaFoldDB" id="A0A5A9W6N2"/>
<evidence type="ECO:0000259" key="5">
    <source>
        <dbReference type="Pfam" id="PF00171"/>
    </source>
</evidence>
<dbReference type="InterPro" id="IPR016160">
    <property type="entry name" value="Ald_DH_CS_CYS"/>
</dbReference>
<dbReference type="PANTHER" id="PTHR43353:SF5">
    <property type="entry name" value="SUCCINATE-SEMIALDEHYDE DEHYDROGENASE, MITOCHONDRIAL"/>
    <property type="match status" value="1"/>
</dbReference>
<dbReference type="InterPro" id="IPR015590">
    <property type="entry name" value="Aldehyde_DH_dom"/>
</dbReference>
<keyword evidence="7" id="KW-1185">Reference proteome</keyword>
<dbReference type="InterPro" id="IPR050740">
    <property type="entry name" value="Aldehyde_DH_Superfamily"/>
</dbReference>
<dbReference type="GO" id="GO:0005829">
    <property type="term" value="C:cytosol"/>
    <property type="evidence" value="ECO:0007669"/>
    <property type="project" value="TreeGrafter"/>
</dbReference>
<evidence type="ECO:0000313" key="6">
    <source>
        <dbReference type="EMBL" id="KAA0875679.1"/>
    </source>
</evidence>
<evidence type="ECO:0000256" key="2">
    <source>
        <dbReference type="ARBA" id="ARBA00023002"/>
    </source>
</evidence>
<dbReference type="InterPro" id="IPR016161">
    <property type="entry name" value="Ald_DH/histidinol_DH"/>
</dbReference>
<name>A0A5A9W6N2_9GAMM</name>
<feature type="active site" evidence="3">
    <location>
        <position position="258"/>
    </location>
</feature>
<sequence>MQLKQASLFRQDAWIQGQWCQADSGASTPIYNPANAAQLGSVPNMGADETARAIAAAEAALPSWRNLTAAQRATYLKRWHQLILQHQADLAQIMTAEQGKPLAEAEGEVNYGAAFVEWFAEEAKRVYGETLPGHQADKRLVVIRQAVGVVAAITPWNFPLAMITRKVAPALAAGCTLVLKPAPQTPFSALALAALAEEAGIPAGVLNIVTADAEKSREVGEVLCSSPSVRKLSFTGSTSVGIHLMQACAPSLKKLSLELGGNAPFIVFDDADLDAAVAGALLSKYRNAGQTCVCANRIYVQSGIYDAFAERFSAAVQKLQVGPGTEPGTQVGPLINTAALAKVEAHLEDALSKGGKLLCGGQRHALGGLFFEPTVISEAHAAMRFAREETFGPLAPLFRFEQEEEVIALANATEYGLAAYFYARDLSRVWRVAEALEYGMVGINTGLISTEVAPFGGIKSSGLGREGSRHGLEEYLEMKYLCMQI</sequence>
<dbReference type="FunFam" id="3.40.605.10:FF:000005">
    <property type="entry name" value="Succinate-semialdehyde dehydrogenase I"/>
    <property type="match status" value="1"/>
</dbReference>
<dbReference type="PROSITE" id="PS00070">
    <property type="entry name" value="ALDEHYDE_DEHYDR_CYS"/>
    <property type="match status" value="1"/>
</dbReference>
<dbReference type="InterPro" id="IPR016163">
    <property type="entry name" value="Ald_DH_C"/>
</dbReference>
<reference evidence="6 7" key="1">
    <citation type="submission" date="2019-03" db="EMBL/GenBank/DDBJ databases">
        <title>Nitrincola sp. nov. isolated from an Indian soda lake.</title>
        <authorList>
            <person name="Joshi A."/>
            <person name="Thite S.V."/>
            <person name="Joseph N."/>
            <person name="Dhotre D."/>
            <person name="Moorthy M."/>
            <person name="Shouche Y.S."/>
        </authorList>
    </citation>
    <scope>NUCLEOTIDE SEQUENCE [LARGE SCALE GENOMIC DNA]</scope>
    <source>
        <strain evidence="6 7">MEB193</strain>
    </source>
</reference>
<dbReference type="Pfam" id="PF00171">
    <property type="entry name" value="Aldedh"/>
    <property type="match status" value="1"/>
</dbReference>
<dbReference type="InterPro" id="IPR016162">
    <property type="entry name" value="Ald_DH_N"/>
</dbReference>
<keyword evidence="2 4" id="KW-0560">Oxidoreductase</keyword>
<protein>
    <submittedName>
        <fullName evidence="6">NAD-dependent succinate-semialdehyde dehydrogenase</fullName>
    </submittedName>
</protein>
<dbReference type="RefSeq" id="WP_149390239.1">
    <property type="nucleotide sequence ID" value="NZ_SMRS01000002.1"/>
</dbReference>
<dbReference type="SUPFAM" id="SSF53720">
    <property type="entry name" value="ALDH-like"/>
    <property type="match status" value="1"/>
</dbReference>
<dbReference type="PROSITE" id="PS00687">
    <property type="entry name" value="ALDEHYDE_DEHYDR_GLU"/>
    <property type="match status" value="1"/>
</dbReference>
<dbReference type="FunFam" id="3.40.309.10:FF:000004">
    <property type="entry name" value="Succinate-semialdehyde dehydrogenase I"/>
    <property type="match status" value="1"/>
</dbReference>
<comment type="similarity">
    <text evidence="1 4">Belongs to the aldehyde dehydrogenase family.</text>
</comment>